<reference evidence="1 3" key="1">
    <citation type="journal article" date="2021" name="G3 (Bethesda)">
        <title>Genomic diversity, chromosomal rearrangements, and interspecies hybridization in the ogataea polymorpha species complex.</title>
        <authorList>
            <person name="Hanson S.J."/>
            <person name="Cinneide E.O."/>
            <person name="Salzberg L.I."/>
            <person name="Wolfe K.H."/>
            <person name="McGowan J."/>
            <person name="Fitzpatrick D.A."/>
            <person name="Matlin K."/>
        </authorList>
    </citation>
    <scope>NUCLEOTIDE SEQUENCE</scope>
    <source>
        <strain evidence="2">81-436-3</strain>
        <strain evidence="1">83-405-1</strain>
    </source>
</reference>
<accession>A0AAN6HYS1</accession>
<evidence type="ECO:0000313" key="4">
    <source>
        <dbReference type="Proteomes" id="UP000738402"/>
    </source>
</evidence>
<dbReference type="EMBL" id="JAHLUH010000021">
    <property type="protein sequence ID" value="KAG7723927.1"/>
    <property type="molecule type" value="Genomic_DNA"/>
</dbReference>
<evidence type="ECO:0000313" key="1">
    <source>
        <dbReference type="EMBL" id="KAG7723927.1"/>
    </source>
</evidence>
<dbReference type="AlphaFoldDB" id="A0AAN6HYS1"/>
<dbReference type="PANTHER" id="PTHR28086:SF1">
    <property type="entry name" value="CU(2+) SUPPRESSING AND BLEOMYCIN SENSITIVE PROTEIN 1"/>
    <property type="match status" value="1"/>
</dbReference>
<dbReference type="Proteomes" id="UP000697297">
    <property type="component" value="Unassembled WGS sequence"/>
</dbReference>
<keyword evidence="3" id="KW-1185">Reference proteome</keyword>
<dbReference type="GO" id="GO:0005634">
    <property type="term" value="C:nucleus"/>
    <property type="evidence" value="ECO:0007669"/>
    <property type="project" value="TreeGrafter"/>
</dbReference>
<sequence>MLDNAEDAEKNSSQKVPVILFYLLMHTTVPPVEKAVYDELTAIRQRLSLIKRDHKTYMNSKSIGEIYDQVLSKVEQLRAIRSTEGAAEGEYPNKVDILVDEIFQLLSLCFVTCGLKNTAPATYASLSTVQRLLEHLNENEIYTHQDLDPIRDRLDEIAKIVNSDETTSSEELSLLKSKLEQSYKEYRVLEDKINKLPKNVQRIMDRLITLKYRILEVITSDDAANRDDLKVFSNQLEQIQLACELEFSKEEHPKGEGVLKGLIDDCHYLIQDMKIGEDMVSPELADIYNQLEKLKSTLENLLVTRRWVLRTTDIFNYQRTLNQIDKLRVDGYFGKKELRGQAVLLYLLRRCYAIIYKLLESSEPVSESLQPLHNQLTTVRRCLLDLKRMGGISSIRELYPYQMKLASVDNLREDGKFMIDGQIPEGQGTLNALLAECFDIVHELKIEFYEKDETERKDDETKFQANVIGTKAQETNYDYNIMEPDSNEEDNLAVFNESIGESETDGDL</sequence>
<dbReference type="Proteomes" id="UP000738402">
    <property type="component" value="Unassembled WGS sequence"/>
</dbReference>
<evidence type="ECO:0000313" key="3">
    <source>
        <dbReference type="Proteomes" id="UP000697297"/>
    </source>
</evidence>
<protein>
    <submittedName>
        <fullName evidence="1">Uncharacterized protein</fullName>
    </submittedName>
</protein>
<dbReference type="InterPro" id="IPR018810">
    <property type="entry name" value="UPF0662"/>
</dbReference>
<proteinExistence type="predicted"/>
<name>A0AAN6HYS1_9ASCO</name>
<gene>
    <name evidence="1" type="ORF">KL933_005249</name>
    <name evidence="2" type="ORF">KL946_002718</name>
</gene>
<dbReference type="EMBL" id="JAHLUN010000007">
    <property type="protein sequence ID" value="KAG7764851.1"/>
    <property type="molecule type" value="Genomic_DNA"/>
</dbReference>
<dbReference type="Pfam" id="PF10303">
    <property type="entry name" value="DUF2408"/>
    <property type="match status" value="2"/>
</dbReference>
<comment type="caution">
    <text evidence="1">The sequence shown here is derived from an EMBL/GenBank/DDBJ whole genome shotgun (WGS) entry which is preliminary data.</text>
</comment>
<dbReference type="GO" id="GO:0005737">
    <property type="term" value="C:cytoplasm"/>
    <property type="evidence" value="ECO:0007669"/>
    <property type="project" value="TreeGrafter"/>
</dbReference>
<dbReference type="PANTHER" id="PTHR28086">
    <property type="entry name" value="UPF0662 PROTEIN YPL260W"/>
    <property type="match status" value="1"/>
</dbReference>
<evidence type="ECO:0000313" key="2">
    <source>
        <dbReference type="EMBL" id="KAG7764851.1"/>
    </source>
</evidence>
<organism evidence="1 4">
    <name type="scientific">Ogataea haglerorum</name>
    <dbReference type="NCBI Taxonomy" id="1937702"/>
    <lineage>
        <taxon>Eukaryota</taxon>
        <taxon>Fungi</taxon>
        <taxon>Dikarya</taxon>
        <taxon>Ascomycota</taxon>
        <taxon>Saccharomycotina</taxon>
        <taxon>Pichiomycetes</taxon>
        <taxon>Pichiales</taxon>
        <taxon>Pichiaceae</taxon>
        <taxon>Ogataea</taxon>
    </lineage>
</organism>